<dbReference type="GO" id="GO:1902600">
    <property type="term" value="P:proton transmembrane transport"/>
    <property type="evidence" value="ECO:0007669"/>
    <property type="project" value="InterPro"/>
</dbReference>
<dbReference type="InterPro" id="IPR036291">
    <property type="entry name" value="NAD(P)-bd_dom_sf"/>
</dbReference>
<dbReference type="KEGG" id="skr:BRX40_14365"/>
<dbReference type="EMBL" id="QQWO01000009">
    <property type="protein sequence ID" value="RSV02664.1"/>
    <property type="molecule type" value="Genomic_DNA"/>
</dbReference>
<feature type="transmembrane region" description="Helical" evidence="10">
    <location>
        <begin position="161"/>
        <end position="182"/>
    </location>
</feature>
<feature type="transmembrane region" description="Helical" evidence="10">
    <location>
        <begin position="101"/>
        <end position="124"/>
    </location>
</feature>
<dbReference type="Pfam" id="PF00999">
    <property type="entry name" value="Na_H_Exchanger"/>
    <property type="match status" value="1"/>
</dbReference>
<dbReference type="STRING" id="93064.BRX40_14365"/>
<dbReference type="Gene3D" id="1.20.1530.20">
    <property type="match status" value="1"/>
</dbReference>
<keyword evidence="4" id="KW-0633">Potassium transport</keyword>
<feature type="transmembrane region" description="Helical" evidence="10">
    <location>
        <begin position="12"/>
        <end position="28"/>
    </location>
</feature>
<dbReference type="GO" id="GO:0006813">
    <property type="term" value="P:potassium ion transport"/>
    <property type="evidence" value="ECO:0007669"/>
    <property type="project" value="UniProtKB-KW"/>
</dbReference>
<dbReference type="RefSeq" id="WP_066575237.1">
    <property type="nucleotide sequence ID" value="NZ_CP018820.1"/>
</dbReference>
<feature type="domain" description="RCK N-terminal" evidence="11">
    <location>
        <begin position="414"/>
        <end position="531"/>
    </location>
</feature>
<protein>
    <submittedName>
        <fullName evidence="12">Sodium:proton exchanger</fullName>
    </submittedName>
</protein>
<dbReference type="EMBL" id="QQYZ01000001">
    <property type="protein sequence ID" value="RSY90632.1"/>
    <property type="molecule type" value="Genomic_DNA"/>
</dbReference>
<keyword evidence="2" id="KW-0813">Transport</keyword>
<dbReference type="InterPro" id="IPR006153">
    <property type="entry name" value="Cation/H_exchanger_TM"/>
</dbReference>
<keyword evidence="15" id="KW-1185">Reference proteome</keyword>
<reference evidence="16 17" key="3">
    <citation type="submission" date="2018-07" db="EMBL/GenBank/DDBJ databases">
        <title>Genomic and Epidemiologic Investigation of an Indolent Hospital Outbreak.</title>
        <authorList>
            <person name="Johnson R.C."/>
            <person name="Deming C."/>
            <person name="Conlan S."/>
            <person name="Zellmer C.J."/>
            <person name="Michelin A.V."/>
            <person name="Lee-Lin S."/>
            <person name="Thomas P.J."/>
            <person name="Park M."/>
            <person name="Weingarten R.A."/>
            <person name="Less J."/>
            <person name="Dekker J.P."/>
            <person name="Frank K.M."/>
            <person name="Musser K.A."/>
            <person name="Mcquiston J.R."/>
            <person name="Henderson D.K."/>
            <person name="Lau A.F."/>
            <person name="Palmore T.N."/>
            <person name="Segre J.A."/>
        </authorList>
    </citation>
    <scope>NUCLEOTIDE SEQUENCE [LARGE SCALE GENOMIC DNA]</scope>
    <source>
        <strain evidence="14 17">SK-CDC1_0717</strain>
        <strain evidence="13 16">SK-NIH.Env10_0317</strain>
    </source>
</reference>
<dbReference type="Pfam" id="PF02254">
    <property type="entry name" value="TrkA_N"/>
    <property type="match status" value="1"/>
</dbReference>
<feature type="transmembrane region" description="Helical" evidence="10">
    <location>
        <begin position="130"/>
        <end position="149"/>
    </location>
</feature>
<evidence type="ECO:0000256" key="1">
    <source>
        <dbReference type="ARBA" id="ARBA00004127"/>
    </source>
</evidence>
<organism evidence="12 15">
    <name type="scientific">Sphingomonas koreensis</name>
    <dbReference type="NCBI Taxonomy" id="93064"/>
    <lineage>
        <taxon>Bacteria</taxon>
        <taxon>Pseudomonadati</taxon>
        <taxon>Pseudomonadota</taxon>
        <taxon>Alphaproteobacteria</taxon>
        <taxon>Sphingomonadales</taxon>
        <taxon>Sphingomonadaceae</taxon>
        <taxon>Sphingomonas</taxon>
    </lineage>
</organism>
<keyword evidence="8" id="KW-0406">Ion transport</keyword>
<accession>A0A1L6JBY9</accession>
<dbReference type="EMBL" id="CP018820">
    <property type="protein sequence ID" value="APR53459.1"/>
    <property type="molecule type" value="Genomic_DNA"/>
</dbReference>
<evidence type="ECO:0000256" key="10">
    <source>
        <dbReference type="SAM" id="Phobius"/>
    </source>
</evidence>
<dbReference type="PROSITE" id="PS51201">
    <property type="entry name" value="RCK_N"/>
    <property type="match status" value="1"/>
</dbReference>
<dbReference type="PANTHER" id="PTHR46157">
    <property type="entry name" value="K(+) EFFLUX ANTIPORTER 3, CHLOROPLASTIC"/>
    <property type="match status" value="1"/>
</dbReference>
<dbReference type="AlphaFoldDB" id="A0A1L6JBY9"/>
<keyword evidence="3" id="KW-0050">Antiport</keyword>
<dbReference type="InterPro" id="IPR038770">
    <property type="entry name" value="Na+/solute_symporter_sf"/>
</dbReference>
<feature type="transmembrane region" description="Helical" evidence="10">
    <location>
        <begin position="230"/>
        <end position="263"/>
    </location>
</feature>
<keyword evidence="5 10" id="KW-0812">Transmembrane</keyword>
<comment type="subcellular location">
    <subcellularLocation>
        <location evidence="1">Endomembrane system</location>
        <topology evidence="1">Multi-pass membrane protein</topology>
    </subcellularLocation>
</comment>
<keyword evidence="6" id="KW-0630">Potassium</keyword>
<dbReference type="FunFam" id="3.40.50.720:FF:000036">
    <property type="entry name" value="Glutathione-regulated potassium-efflux system protein KefB"/>
    <property type="match status" value="1"/>
</dbReference>
<dbReference type="Proteomes" id="UP000286681">
    <property type="component" value="Unassembled WGS sequence"/>
</dbReference>
<feature type="transmembrane region" description="Helical" evidence="10">
    <location>
        <begin position="188"/>
        <end position="209"/>
    </location>
</feature>
<feature type="transmembrane region" description="Helical" evidence="10">
    <location>
        <begin position="369"/>
        <end position="387"/>
    </location>
</feature>
<feature type="transmembrane region" description="Helical" evidence="10">
    <location>
        <begin position="275"/>
        <end position="293"/>
    </location>
</feature>
<feature type="transmembrane region" description="Helical" evidence="10">
    <location>
        <begin position="305"/>
        <end position="327"/>
    </location>
</feature>
<evidence type="ECO:0000313" key="13">
    <source>
        <dbReference type="EMBL" id="RSV02664.1"/>
    </source>
</evidence>
<reference evidence="15" key="2">
    <citation type="submission" date="2016-12" db="EMBL/GenBank/DDBJ databases">
        <title>Whole genome sequencing of Sphingomonas sp. ABOJV.</title>
        <authorList>
            <person name="Conlan S."/>
            <person name="Thomas P.J."/>
            <person name="Mullikin J."/>
            <person name="Palmore T.N."/>
            <person name="Frank K.M."/>
            <person name="Segre J.A."/>
        </authorList>
    </citation>
    <scope>NUCLEOTIDE SEQUENCE [LARGE SCALE GENOMIC DNA]</scope>
    <source>
        <strain evidence="15">ABOJV</strain>
    </source>
</reference>
<keyword evidence="7 10" id="KW-1133">Transmembrane helix</keyword>
<evidence type="ECO:0000313" key="16">
    <source>
        <dbReference type="Proteomes" id="UP000286681"/>
    </source>
</evidence>
<evidence type="ECO:0000256" key="6">
    <source>
        <dbReference type="ARBA" id="ARBA00022958"/>
    </source>
</evidence>
<dbReference type="GeneID" id="44133749"/>
<evidence type="ECO:0000256" key="8">
    <source>
        <dbReference type="ARBA" id="ARBA00023065"/>
    </source>
</evidence>
<dbReference type="GO" id="GO:0012505">
    <property type="term" value="C:endomembrane system"/>
    <property type="evidence" value="ECO:0007669"/>
    <property type="project" value="UniProtKB-SubCell"/>
</dbReference>
<dbReference type="Gene3D" id="3.40.50.720">
    <property type="entry name" value="NAD(P)-binding Rossmann-like Domain"/>
    <property type="match status" value="1"/>
</dbReference>
<feature type="transmembrane region" description="Helical" evidence="10">
    <location>
        <begin position="35"/>
        <end position="54"/>
    </location>
</feature>
<sequence>MALDLTNHTFSDTLVILGAAGLVIPAFTRFRISPVIGFILVGALVGPAGLGQLVPQLPWLYYVTITDPHSIEPFAEFGIILLLFSIGLELSFKRLWSMRTLVFGVGAAELLGAGLLIGTGLYFLGQGWTGALGLGLALALSSTALVLPIAGTTSAVGRSAFAMLLFEDLALVPIIFLLGALAPAAADAGIGELAGVLGRGAIVVAILYVGGRLYLPRLFAQAARTKSPELFLAASLLVVIVASMATTAVGLSPIVGALLAGLLIAETEYHSEVEVITAPFKGLALGVFLITVGMRLDLRMVMQDWSLLLAAILGVMAIKVAVTVALLKLSGARTGTAAEAGVLMASPSETTLIVLGVAATAGLIQPSTAAFWTTVTAIGLTVTPLLAKAGSFASRKIEERDLDADIAANPEITPGGTVIIGFGRVGRTVADMLKAHGKPYVAVDADIDGVAQARREGYTVMFGDVARSELVDRLNLGHADALILTMDDPVLTVRLTRRVRNWVPTIPIIARARDTAHAAELYKAGATDAVPETLESSLQLSEAVLVDLGVAVGPVIASIHEKRDEMRKEIKEAAGLEREPRLRRARKAEA</sequence>
<evidence type="ECO:0000313" key="14">
    <source>
        <dbReference type="EMBL" id="RSY90632.1"/>
    </source>
</evidence>
<dbReference type="InterPro" id="IPR003148">
    <property type="entry name" value="RCK_N"/>
</dbReference>
<proteinExistence type="predicted"/>
<dbReference type="Proteomes" id="UP000287746">
    <property type="component" value="Unassembled WGS sequence"/>
</dbReference>
<evidence type="ECO:0000313" key="15">
    <source>
        <dbReference type="Proteomes" id="UP000185161"/>
    </source>
</evidence>
<evidence type="ECO:0000256" key="4">
    <source>
        <dbReference type="ARBA" id="ARBA00022538"/>
    </source>
</evidence>
<dbReference type="SUPFAM" id="SSF51735">
    <property type="entry name" value="NAD(P)-binding Rossmann-fold domains"/>
    <property type="match status" value="1"/>
</dbReference>
<name>A0A1L6JBY9_9SPHN</name>
<evidence type="ECO:0000313" key="12">
    <source>
        <dbReference type="EMBL" id="APR53459.1"/>
    </source>
</evidence>
<feature type="transmembrane region" description="Helical" evidence="10">
    <location>
        <begin position="74"/>
        <end position="92"/>
    </location>
</feature>
<gene>
    <name evidence="12" type="ORF">BRX40_14365</name>
    <name evidence="13" type="ORF">CA257_12270</name>
    <name evidence="14" type="ORF">DAH66_01275</name>
</gene>
<keyword evidence="9 10" id="KW-0472">Membrane</keyword>
<dbReference type="OrthoDB" id="9781411at2"/>
<evidence type="ECO:0000313" key="17">
    <source>
        <dbReference type="Proteomes" id="UP000287746"/>
    </source>
</evidence>
<evidence type="ECO:0000256" key="3">
    <source>
        <dbReference type="ARBA" id="ARBA00022449"/>
    </source>
</evidence>
<reference evidence="12" key="1">
    <citation type="submission" date="2016-12" db="EMBL/GenBank/DDBJ databases">
        <title>Whole genome sequencing of Sphingomonas koreensis.</title>
        <authorList>
            <person name="Conlan S."/>
            <person name="Thomas P.J."/>
            <person name="Mullikin J."/>
            <person name="Palmore T.N."/>
            <person name="Frank K.M."/>
            <person name="Segre J.A."/>
        </authorList>
    </citation>
    <scope>NUCLEOTIDE SEQUENCE</scope>
    <source>
        <strain evidence="12">ABOJV</strain>
    </source>
</reference>
<dbReference type="GO" id="GO:0016020">
    <property type="term" value="C:membrane"/>
    <property type="evidence" value="ECO:0007669"/>
    <property type="project" value="InterPro"/>
</dbReference>
<evidence type="ECO:0000256" key="9">
    <source>
        <dbReference type="ARBA" id="ARBA00023136"/>
    </source>
</evidence>
<dbReference type="Proteomes" id="UP000185161">
    <property type="component" value="Chromosome"/>
</dbReference>
<dbReference type="GO" id="GO:0015297">
    <property type="term" value="F:antiporter activity"/>
    <property type="evidence" value="ECO:0007669"/>
    <property type="project" value="UniProtKB-KW"/>
</dbReference>
<evidence type="ECO:0000259" key="11">
    <source>
        <dbReference type="PROSITE" id="PS51201"/>
    </source>
</evidence>
<evidence type="ECO:0000256" key="5">
    <source>
        <dbReference type="ARBA" id="ARBA00022692"/>
    </source>
</evidence>
<evidence type="ECO:0000256" key="7">
    <source>
        <dbReference type="ARBA" id="ARBA00022989"/>
    </source>
</evidence>
<dbReference type="PANTHER" id="PTHR46157:SF4">
    <property type="entry name" value="K(+) EFFLUX ANTIPORTER 3, CHLOROPLASTIC"/>
    <property type="match status" value="1"/>
</dbReference>
<evidence type="ECO:0000256" key="2">
    <source>
        <dbReference type="ARBA" id="ARBA00022448"/>
    </source>
</evidence>